<dbReference type="Proteomes" id="UP000271426">
    <property type="component" value="Chromosome"/>
</dbReference>
<evidence type="ECO:0000256" key="6">
    <source>
        <dbReference type="SAM" id="MobiDB-lite"/>
    </source>
</evidence>
<organism evidence="8 9">
    <name type="scientific">Corynebacterium pseudopelargi</name>
    <dbReference type="NCBI Taxonomy" id="2080757"/>
    <lineage>
        <taxon>Bacteria</taxon>
        <taxon>Bacillati</taxon>
        <taxon>Actinomycetota</taxon>
        <taxon>Actinomycetes</taxon>
        <taxon>Mycobacteriales</taxon>
        <taxon>Corynebacteriaceae</taxon>
        <taxon>Corynebacterium</taxon>
    </lineage>
</organism>
<dbReference type="SUPFAM" id="SSF81296">
    <property type="entry name" value="E set domains"/>
    <property type="match status" value="1"/>
</dbReference>
<dbReference type="GO" id="GO:0005978">
    <property type="term" value="P:glycogen biosynthetic process"/>
    <property type="evidence" value="ECO:0007669"/>
    <property type="project" value="InterPro"/>
</dbReference>
<accession>A0A3G6IY56</accession>
<keyword evidence="4 8" id="KW-0808">Transferase</keyword>
<evidence type="ECO:0000256" key="2">
    <source>
        <dbReference type="ARBA" id="ARBA00009000"/>
    </source>
</evidence>
<dbReference type="Gene3D" id="2.60.40.1180">
    <property type="entry name" value="Golgi alpha-mannosidase II"/>
    <property type="match status" value="1"/>
</dbReference>
<evidence type="ECO:0000256" key="4">
    <source>
        <dbReference type="ARBA" id="ARBA00022679"/>
    </source>
</evidence>
<dbReference type="EMBL" id="CP033898">
    <property type="protein sequence ID" value="AZA09060.1"/>
    <property type="molecule type" value="Genomic_DNA"/>
</dbReference>
<dbReference type="EC" id="2.4.1.18" evidence="3"/>
<dbReference type="KEGG" id="cpso:CPPEL_04665"/>
<feature type="active site" description="Proton donor" evidence="5">
    <location>
        <position position="344"/>
    </location>
</feature>
<dbReference type="Pfam" id="PF00128">
    <property type="entry name" value="Alpha-amylase"/>
    <property type="match status" value="2"/>
</dbReference>
<dbReference type="GO" id="GO:0003844">
    <property type="term" value="F:1,4-alpha-glucan branching enzyme activity"/>
    <property type="evidence" value="ECO:0007669"/>
    <property type="project" value="UniProtKB-EC"/>
</dbReference>
<dbReference type="InterPro" id="IPR017853">
    <property type="entry name" value="GH"/>
</dbReference>
<dbReference type="PANTHER" id="PTHR43651:SF11">
    <property type="entry name" value="MALTO-OLIGOSYLTREHALOSE TREHALOHYDROLASE"/>
    <property type="match status" value="1"/>
</dbReference>
<dbReference type="PANTHER" id="PTHR43651">
    <property type="entry name" value="1,4-ALPHA-GLUCAN-BRANCHING ENZYME"/>
    <property type="match status" value="1"/>
</dbReference>
<reference evidence="8 9" key="1">
    <citation type="submission" date="2018-11" db="EMBL/GenBank/DDBJ databases">
        <authorList>
            <person name="Kleinhagauer T."/>
            <person name="Glaeser S.P."/>
            <person name="Spergser J."/>
            <person name="Ruckert C."/>
            <person name="Kaempfer P."/>
            <person name="Busse H.-J."/>
        </authorList>
    </citation>
    <scope>NUCLEOTIDE SEQUENCE [LARGE SCALE GENOMIC DNA]</scope>
    <source>
        <strain evidence="8 9">812CH</strain>
    </source>
</reference>
<dbReference type="CDD" id="cd11325">
    <property type="entry name" value="AmyAc_GTHase"/>
    <property type="match status" value="1"/>
</dbReference>
<evidence type="ECO:0000256" key="1">
    <source>
        <dbReference type="ARBA" id="ARBA00000826"/>
    </source>
</evidence>
<dbReference type="InterPro" id="IPR013780">
    <property type="entry name" value="Glyco_hydro_b"/>
</dbReference>
<dbReference type="InterPro" id="IPR004193">
    <property type="entry name" value="Glyco_hydro_13_N"/>
</dbReference>
<evidence type="ECO:0000256" key="3">
    <source>
        <dbReference type="ARBA" id="ARBA00012541"/>
    </source>
</evidence>
<dbReference type="InterPro" id="IPR037439">
    <property type="entry name" value="Branching_enzy"/>
</dbReference>
<keyword evidence="9" id="KW-1185">Reference proteome</keyword>
<dbReference type="GO" id="GO:0043169">
    <property type="term" value="F:cation binding"/>
    <property type="evidence" value="ECO:0007669"/>
    <property type="project" value="InterPro"/>
</dbReference>
<evidence type="ECO:0000313" key="9">
    <source>
        <dbReference type="Proteomes" id="UP000271426"/>
    </source>
</evidence>
<dbReference type="SUPFAM" id="SSF51011">
    <property type="entry name" value="Glycosyl hydrolase domain"/>
    <property type="match status" value="1"/>
</dbReference>
<comment type="catalytic activity">
    <reaction evidence="1">
        <text>Transfers a segment of a (1-&gt;4)-alpha-D-glucan chain to a primary hydroxy group in a similar glucan chain.</text>
        <dbReference type="EC" id="2.4.1.18"/>
    </reaction>
</comment>
<evidence type="ECO:0000259" key="7">
    <source>
        <dbReference type="SMART" id="SM00642"/>
    </source>
</evidence>
<gene>
    <name evidence="8" type="primary">glgB1</name>
    <name evidence="8" type="ORF">CPPEL_04665</name>
</gene>
<dbReference type="Gene3D" id="3.20.20.80">
    <property type="entry name" value="Glycosidases"/>
    <property type="match status" value="1"/>
</dbReference>
<comment type="similarity">
    <text evidence="2">Belongs to the glycosyl hydrolase 13 family. GlgB subfamily.</text>
</comment>
<protein>
    <recommendedName>
        <fullName evidence="3">1,4-alpha-glucan branching enzyme</fullName>
        <ecNumber evidence="3">2.4.1.18</ecNumber>
    </recommendedName>
</protein>
<proteinExistence type="inferred from homology"/>
<dbReference type="Pfam" id="PF02922">
    <property type="entry name" value="CBM_48"/>
    <property type="match status" value="1"/>
</dbReference>
<dbReference type="AlphaFoldDB" id="A0A3G6IY56"/>
<dbReference type="SMART" id="SM00642">
    <property type="entry name" value="Aamy"/>
    <property type="match status" value="1"/>
</dbReference>
<dbReference type="CDD" id="cd02855">
    <property type="entry name" value="E_set_GBE_prok_N"/>
    <property type="match status" value="1"/>
</dbReference>
<dbReference type="InterPro" id="IPR013783">
    <property type="entry name" value="Ig-like_fold"/>
</dbReference>
<feature type="domain" description="Glycosyl hydrolase family 13 catalytic" evidence="7">
    <location>
        <begin position="142"/>
        <end position="487"/>
    </location>
</feature>
<dbReference type="SUPFAM" id="SSF51445">
    <property type="entry name" value="(Trans)glycosidases"/>
    <property type="match status" value="1"/>
</dbReference>
<dbReference type="InterPro" id="IPR044143">
    <property type="entry name" value="GlgB_N_E_set_prok"/>
</dbReference>
<feature type="region of interest" description="Disordered" evidence="6">
    <location>
        <begin position="1"/>
        <end position="21"/>
    </location>
</feature>
<feature type="active site" description="Nucleophile" evidence="5">
    <location>
        <position position="303"/>
    </location>
</feature>
<dbReference type="Pfam" id="PF02806">
    <property type="entry name" value="Alpha-amylase_C"/>
    <property type="match status" value="1"/>
</dbReference>
<evidence type="ECO:0000313" key="8">
    <source>
        <dbReference type="EMBL" id="AZA09060.1"/>
    </source>
</evidence>
<dbReference type="GO" id="GO:0004553">
    <property type="term" value="F:hydrolase activity, hydrolyzing O-glycosyl compounds"/>
    <property type="evidence" value="ECO:0007669"/>
    <property type="project" value="InterPro"/>
</dbReference>
<dbReference type="InterPro" id="IPR006048">
    <property type="entry name" value="A-amylase/branching_C"/>
</dbReference>
<sequence length="600" mass="67440">MDNTSAEGREIQQGKKQATMSAQEHVPGMGAIPLEQGYAFRVWAPNADSVAVVGDFNEWDEQANVLEREESGNFYGVVTQARTGQEYQFAIRNGENTFMRIDPRAFKVTNSVGNGVLYNHEDFDWSGDEFATPNQHELVIYETHIGSFVDNGDEHQPANLEDLTKKLDYLVGLNINCVELMPLMEFAGDYSWGYNPANIFAVESSYGGPDALKHFIKEAHARGIAVIIDVVYNHFGPSDLSLWQFDGWQENDKGGIYFYQDWRSSTPWGDTRPDYGRQEVRDFISDNARMWLRDYHADGLRLDMTPYMRSKDGFSDDIPEGWTMMHEVGRVVREEFPGRIAIAEDLHNLAAVSSTEPDGGNMHAQWDSQFVHPVREALITNDDASRNIDSVAAAVTHEYLNPFDRVIYTESHDEVANGSARVTTEVAGDNPDGWDAQKRATLGACLVLSAPGMPMLFQGQEFLEDEWFRDTVPLDWGQAWAFRDIARMFSDLIALRRNLDGSSAGLQGPVTRIHHQDNESKLLVFSRETLDQDAVLVAVNFSRTECAANVTIPEGHWKVRFNSDANTYSTLFGNHETSDMEGPDAYLSLGPFSCVMFSRA</sequence>
<evidence type="ECO:0000256" key="5">
    <source>
        <dbReference type="PIRSR" id="PIRSR000463-1"/>
    </source>
</evidence>
<dbReference type="RefSeq" id="WP_206608945.1">
    <property type="nucleotide sequence ID" value="NZ_CP033898.1"/>
</dbReference>
<dbReference type="InterPro" id="IPR014756">
    <property type="entry name" value="Ig_E-set"/>
</dbReference>
<dbReference type="PIRSF" id="PIRSF000463">
    <property type="entry name" value="GlgB"/>
    <property type="match status" value="1"/>
</dbReference>
<name>A0A3G6IY56_9CORY</name>
<keyword evidence="8" id="KW-0328">Glycosyltransferase</keyword>
<dbReference type="InterPro" id="IPR006047">
    <property type="entry name" value="GH13_cat_dom"/>
</dbReference>
<dbReference type="Gene3D" id="2.60.40.10">
    <property type="entry name" value="Immunoglobulins"/>
    <property type="match status" value="1"/>
</dbReference>